<dbReference type="Gene3D" id="2.60.40.10">
    <property type="entry name" value="Immunoglobulins"/>
    <property type="match status" value="5"/>
</dbReference>
<feature type="chain" id="PRO_5046939249" evidence="1">
    <location>
        <begin position="20"/>
        <end position="960"/>
    </location>
</feature>
<dbReference type="InterPro" id="IPR035986">
    <property type="entry name" value="PKD_dom_sf"/>
</dbReference>
<protein>
    <submittedName>
        <fullName evidence="3">Gliding motility-associated C-terminal domain-containing protein</fullName>
    </submittedName>
</protein>
<feature type="domain" description="Ig-like" evidence="2">
    <location>
        <begin position="394"/>
        <end position="478"/>
    </location>
</feature>
<evidence type="ECO:0000313" key="3">
    <source>
        <dbReference type="EMBL" id="MCK8491310.1"/>
    </source>
</evidence>
<gene>
    <name evidence="3" type="ORF">M0L20_05565</name>
</gene>
<dbReference type="InterPro" id="IPR013783">
    <property type="entry name" value="Ig-like_fold"/>
</dbReference>
<evidence type="ECO:0000313" key="4">
    <source>
        <dbReference type="Proteomes" id="UP001202180"/>
    </source>
</evidence>
<keyword evidence="1" id="KW-0732">Signal</keyword>
<dbReference type="SUPFAM" id="SSF49299">
    <property type="entry name" value="PKD domain"/>
    <property type="match status" value="1"/>
</dbReference>
<comment type="caution">
    <text evidence="3">The sequence shown here is derived from an EMBL/GenBank/DDBJ whole genome shotgun (WGS) entry which is preliminary data.</text>
</comment>
<dbReference type="InterPro" id="IPR007110">
    <property type="entry name" value="Ig-like_dom"/>
</dbReference>
<sequence>MKHLYWVLISLLTVSVAYAQRCPPLVTPTIKITQVGSLNKRASASFCQGDQVQLNAITGTASVSAVAYQWQRDGVDINGATRPTLVVNQSGAYTISLRQQGVCPDTTLSVATTISANQCGSGGLLPIIGGQLEDFNGNAEELSALLLRAAYFTSAKSFDNFPPSIKAYVYRKKDSSSVATVMMVRGSAIDGQNTPLPAACNGDSSRINSVVYFGSVNFLPSVNDPKGYFVTTEPVCCREVSNNVNGTGPVVYYLEFGDRSKYNVSALKSSFGGIFNVPSRIETCVNQPVRIDTRAYAGVNFDKITYSLTTPLTGNATTPRKEVNWANGYGANAFMESSSPLQVNPKGEITGTPTKVGTYRYVVKAELYQDSFKGFEIRRELALQVKECPAVITPKVIVSAVDKPAELVKSVICQDGAVQLNAKTPLQDVDYQWYKDNVAIEGATDSVLVARQAGRYTVTVTKEMACPRSATSAPVSVSISPNPTVNLTINNAAGALCNGNSFTITATSSATATGTLFRWQRDTSVIASEIGSFYKTNLAGVYSVTVTDANGCTGHSTPLPVTLNEPPEASILTTATGFCPGNSLRLQANTGNGLTYQWQRNGTPISGATSATYEAGTAGLYSVLVGNVNSCTTLSGLKTISASTVPTVKLSGPTQLCRGLNVRLTAIASESSLQYTWLQNETVITGAQATTLAAKSGGIYQVQVTNANGCSAVSANWSLTEVDKPTVSLDSILPFCGTDNAPVLLTGTPAGGIFSGNGVSGNQFWPEQAGIGAHEVTYTVTGNTACPVITAQRTVLVRALPALDLPTDLTIQPGASASLPGPVNTNYRYSWSPSAGLDNASIARPTAFPASSTLYTLTVRDQFGCQSADSMIVYVESRLYIPDAFTPNGDGNNDVWVLRNIEKIKNVEVTVFNRWGTVVFHSIDYETPFDGKDLPNGAYAYEINYGEPRKRLTGTVMILR</sequence>
<accession>A0ABT0HGP1</accession>
<dbReference type="InterPro" id="IPR026341">
    <property type="entry name" value="T9SS_type_B"/>
</dbReference>
<dbReference type="PROSITE" id="PS50835">
    <property type="entry name" value="IG_LIKE"/>
    <property type="match status" value="1"/>
</dbReference>
<keyword evidence="4" id="KW-1185">Reference proteome</keyword>
<evidence type="ECO:0000256" key="1">
    <source>
        <dbReference type="SAM" id="SignalP"/>
    </source>
</evidence>
<feature type="signal peptide" evidence="1">
    <location>
        <begin position="1"/>
        <end position="19"/>
    </location>
</feature>
<dbReference type="RefSeq" id="WP_248476035.1">
    <property type="nucleotide sequence ID" value="NZ_JALPRF010000001.1"/>
</dbReference>
<reference evidence="3 4" key="1">
    <citation type="submission" date="2022-04" db="EMBL/GenBank/DDBJ databases">
        <title>Spirosoma sp. strain RP8 genome sequencing and assembly.</title>
        <authorList>
            <person name="Jung Y."/>
        </authorList>
    </citation>
    <scope>NUCLEOTIDE SEQUENCE [LARGE SCALE GENOMIC DNA]</scope>
    <source>
        <strain evidence="3 4">RP8</strain>
    </source>
</reference>
<evidence type="ECO:0000259" key="2">
    <source>
        <dbReference type="PROSITE" id="PS50835"/>
    </source>
</evidence>
<proteinExistence type="predicted"/>
<name>A0ABT0HGP1_9BACT</name>
<dbReference type="Proteomes" id="UP001202180">
    <property type="component" value="Unassembled WGS sequence"/>
</dbReference>
<dbReference type="Pfam" id="PF13585">
    <property type="entry name" value="CHU_C"/>
    <property type="match status" value="1"/>
</dbReference>
<dbReference type="NCBIfam" id="TIGR04131">
    <property type="entry name" value="Bac_Flav_CTERM"/>
    <property type="match status" value="1"/>
</dbReference>
<organism evidence="3 4">
    <name type="scientific">Spirosoma liriopis</name>
    <dbReference type="NCBI Taxonomy" id="2937440"/>
    <lineage>
        <taxon>Bacteria</taxon>
        <taxon>Pseudomonadati</taxon>
        <taxon>Bacteroidota</taxon>
        <taxon>Cytophagia</taxon>
        <taxon>Cytophagales</taxon>
        <taxon>Cytophagaceae</taxon>
        <taxon>Spirosoma</taxon>
    </lineage>
</organism>
<dbReference type="EMBL" id="JALPRF010000001">
    <property type="protein sequence ID" value="MCK8491310.1"/>
    <property type="molecule type" value="Genomic_DNA"/>
</dbReference>